<evidence type="ECO:0000313" key="3">
    <source>
        <dbReference type="Ensembl" id="ENSGALP00010042559.1"/>
    </source>
</evidence>
<dbReference type="Proteomes" id="UP000000539">
    <property type="component" value="Chromosome 17"/>
</dbReference>
<keyword evidence="1" id="KW-0560">Oxidoreductase</keyword>
<dbReference type="GO" id="GO:0008203">
    <property type="term" value="P:cholesterol metabolic process"/>
    <property type="evidence" value="ECO:0007669"/>
    <property type="project" value="InterPro"/>
</dbReference>
<accession>A0A8V1A9B8</accession>
<dbReference type="Pfam" id="PF19298">
    <property type="entry name" value="KshA_C"/>
    <property type="match status" value="1"/>
</dbReference>
<organism evidence="3 4">
    <name type="scientific">Gallus gallus</name>
    <name type="common">Chicken</name>
    <dbReference type="NCBI Taxonomy" id="9031"/>
    <lineage>
        <taxon>Eukaryota</taxon>
        <taxon>Metazoa</taxon>
        <taxon>Chordata</taxon>
        <taxon>Craniata</taxon>
        <taxon>Vertebrata</taxon>
        <taxon>Euteleostomi</taxon>
        <taxon>Archelosauria</taxon>
        <taxon>Archosauria</taxon>
        <taxon>Dinosauria</taxon>
        <taxon>Saurischia</taxon>
        <taxon>Theropoda</taxon>
        <taxon>Coelurosauria</taxon>
        <taxon>Aves</taxon>
        <taxon>Neognathae</taxon>
        <taxon>Galloanserae</taxon>
        <taxon>Galliformes</taxon>
        <taxon>Phasianidae</taxon>
        <taxon>Phasianinae</taxon>
        <taxon>Gallus</taxon>
    </lineage>
</organism>
<keyword evidence="4" id="KW-1185">Reference proteome</keyword>
<name>A0A8V1A9B8_CHICK</name>
<sequence>MQEIPENAADTAHLAFLHGPAILSGSDLRYTKSRLWDFMKHVWKAEWQPEPEPHRHCSHMQLQHTATIFGRRFPLLDLSVSARQVGPGLVFLIFKHAFLGHGIILQTVTPLEPLLQNVVHKIYYQKNVPAIIPKFILRAECIQVNETLPV</sequence>
<proteinExistence type="predicted"/>
<protein>
    <recommendedName>
        <fullName evidence="2">3-ketosteroid-9-alpha-monooxygenase oxygenase component-like C-terminal domain-containing protein</fullName>
    </recommendedName>
</protein>
<dbReference type="GeneTree" id="ENSGT01070000257293"/>
<evidence type="ECO:0000313" key="4">
    <source>
        <dbReference type="Proteomes" id="UP000000539"/>
    </source>
</evidence>
<reference evidence="3" key="1">
    <citation type="submission" date="2020-11" db="EMBL/GenBank/DDBJ databases">
        <title>Gallus gallus (Chicken) genome, bGalGal1, GRCg7b, maternal haplotype autosomes + Z &amp; W.</title>
        <authorList>
            <person name="Warren W."/>
            <person name="Formenti G."/>
            <person name="Fedrigo O."/>
            <person name="Haase B."/>
            <person name="Mountcastle J."/>
            <person name="Balacco J."/>
            <person name="Tracey A."/>
            <person name="Schneider V."/>
            <person name="Okimoto R."/>
            <person name="Cheng H."/>
            <person name="Hawken R."/>
            <person name="Howe K."/>
            <person name="Jarvis E.D."/>
        </authorList>
    </citation>
    <scope>NUCLEOTIDE SEQUENCE [LARGE SCALE GENOMIC DNA]</scope>
    <source>
        <strain evidence="3">Broiler</strain>
    </source>
</reference>
<dbReference type="GO" id="GO:0016491">
    <property type="term" value="F:oxidoreductase activity"/>
    <property type="evidence" value="ECO:0007669"/>
    <property type="project" value="UniProtKB-KW"/>
</dbReference>
<dbReference type="Ensembl" id="ENSGALT00010069117.1">
    <property type="protein sequence ID" value="ENSGALP00010042559.1"/>
    <property type="gene ID" value="ENSGALG00010028540.1"/>
</dbReference>
<gene>
    <name evidence="3" type="primary">LOC427775</name>
</gene>
<dbReference type="AlphaFoldDB" id="A0A8V1A9B8"/>
<feature type="domain" description="3-ketosteroid-9-alpha-monooxygenase oxygenase component-like C-terminal" evidence="2">
    <location>
        <begin position="2"/>
        <end position="127"/>
    </location>
</feature>
<dbReference type="Gene3D" id="3.90.380.10">
    <property type="entry name" value="Naphthalene 1,2-dioxygenase Alpha Subunit, Chain A, domain 1"/>
    <property type="match status" value="1"/>
</dbReference>
<reference evidence="3" key="3">
    <citation type="submission" date="2025-09" db="UniProtKB">
        <authorList>
            <consortium name="Ensembl"/>
        </authorList>
    </citation>
    <scope>IDENTIFICATION</scope>
    <source>
        <strain evidence="3">broiler</strain>
    </source>
</reference>
<evidence type="ECO:0000259" key="2">
    <source>
        <dbReference type="Pfam" id="PF19298"/>
    </source>
</evidence>
<reference evidence="3" key="2">
    <citation type="submission" date="2025-08" db="UniProtKB">
        <authorList>
            <consortium name="Ensembl"/>
        </authorList>
    </citation>
    <scope>IDENTIFICATION</scope>
    <source>
        <strain evidence="3">broiler</strain>
    </source>
</reference>
<dbReference type="InterPro" id="IPR045605">
    <property type="entry name" value="KshA-like_C"/>
</dbReference>
<evidence type="ECO:0000256" key="1">
    <source>
        <dbReference type="ARBA" id="ARBA00023002"/>
    </source>
</evidence>
<dbReference type="OrthoDB" id="426882at2759"/>